<dbReference type="Proteomes" id="UP000337909">
    <property type="component" value="Unassembled WGS sequence"/>
</dbReference>
<reference evidence="1 2" key="1">
    <citation type="submission" date="2019-09" db="EMBL/GenBank/DDBJ databases">
        <authorList>
            <person name="Chandra G."/>
            <person name="Truman W A."/>
        </authorList>
    </citation>
    <scope>NUCLEOTIDE SEQUENCE [LARGE SCALE GENOMIC DNA]</scope>
    <source>
        <strain evidence="1">PS691</strain>
    </source>
</reference>
<name>A0A5E7AZ25_PSEFL</name>
<organism evidence="1 2">
    <name type="scientific">Pseudomonas fluorescens</name>
    <dbReference type="NCBI Taxonomy" id="294"/>
    <lineage>
        <taxon>Bacteria</taxon>
        <taxon>Pseudomonadati</taxon>
        <taxon>Pseudomonadota</taxon>
        <taxon>Gammaproteobacteria</taxon>
        <taxon>Pseudomonadales</taxon>
        <taxon>Pseudomonadaceae</taxon>
        <taxon>Pseudomonas</taxon>
    </lineage>
</organism>
<accession>A0A5E7AZ25</accession>
<dbReference type="EMBL" id="CABVHQ010000006">
    <property type="protein sequence ID" value="VVN79373.1"/>
    <property type="molecule type" value="Genomic_DNA"/>
</dbReference>
<proteinExistence type="predicted"/>
<evidence type="ECO:0000313" key="1">
    <source>
        <dbReference type="EMBL" id="VVN79373.1"/>
    </source>
</evidence>
<protein>
    <submittedName>
        <fullName evidence="1">Uncharacterized protein</fullName>
    </submittedName>
</protein>
<gene>
    <name evidence="1" type="ORF">PS691_00965</name>
</gene>
<evidence type="ECO:0000313" key="2">
    <source>
        <dbReference type="Proteomes" id="UP000337909"/>
    </source>
</evidence>
<sequence length="49" mass="5326">MLACEPGGFATNPPQVQNAHGGQWRISAGFSVWHFVAKTAKNTRFPALK</sequence>
<dbReference type="AlphaFoldDB" id="A0A5E7AZ25"/>